<dbReference type="Proteomes" id="UP000217199">
    <property type="component" value="Unassembled WGS sequence"/>
</dbReference>
<protein>
    <submittedName>
        <fullName evidence="1">Tubulin-tyrosine ligase</fullName>
    </submittedName>
</protein>
<keyword evidence="1" id="KW-0436">Ligase</keyword>
<evidence type="ECO:0000313" key="2">
    <source>
        <dbReference type="Proteomes" id="UP000217199"/>
    </source>
</evidence>
<dbReference type="PANTHER" id="PTHR47551">
    <property type="entry name" value="TUBULIN--TYROSINE LIGASE PBY1-RELATED"/>
    <property type="match status" value="1"/>
</dbReference>
<proteinExistence type="predicted"/>
<dbReference type="SUPFAM" id="SSF56059">
    <property type="entry name" value="Glutathione synthetase ATP-binding domain-like"/>
    <property type="match status" value="1"/>
</dbReference>
<dbReference type="PANTHER" id="PTHR47551:SF1">
    <property type="entry name" value="TUBULIN--TYROSINE LIGASE PBY1-RELATED"/>
    <property type="match status" value="1"/>
</dbReference>
<dbReference type="InterPro" id="IPR004344">
    <property type="entry name" value="TTL/TTLL_fam"/>
</dbReference>
<dbReference type="GO" id="GO:0000932">
    <property type="term" value="C:P-body"/>
    <property type="evidence" value="ECO:0007669"/>
    <property type="project" value="TreeGrafter"/>
</dbReference>
<dbReference type="STRING" id="2282107.A0A286USB7"/>
<dbReference type="PROSITE" id="PS51221">
    <property type="entry name" value="TTL"/>
    <property type="match status" value="1"/>
</dbReference>
<sequence>MAFTAFINWPGAPLTDSLVRRSLSSLSPGPTVVSSLSPDTNRPLLQWSTYDAIDHELTPSEPKSILSSSYTIRKALIRKHFLHRCIVAYTTKNPNSILHSSIPKTWDIEIAYADELDDALWADELWELGEELQKGDSKWFILKPGMADRGMGIRLFNSKEALEKIFEDFEEDSDDEIENDTNVVTSQLRHFVIQEYAPRPVLVDPRENRMQSDGGKSIQNDNLKGYKFHLRAYCVASGALSVYLYPRVLALFSSEAYVAPSKSENQHGDIDLRPHLTNTCLQAETGDEYVRLLDELVGLDVLSGVDDKPEKISKDDIDNLKRQMSEVLAETFRAAVQMPVHFQPLPNAFELFGVDFLVVHNESRENNGSKFQVKLLEINAEPAIEMTGPRLKWILEDLFDLIGENCVKPFFENIMGQMHV</sequence>
<keyword evidence="2" id="KW-1185">Reference proteome</keyword>
<dbReference type="InParanoid" id="A0A286USB7"/>
<dbReference type="OrthoDB" id="202825at2759"/>
<dbReference type="EMBL" id="NBII01000002">
    <property type="protein sequence ID" value="PAV22365.1"/>
    <property type="molecule type" value="Genomic_DNA"/>
</dbReference>
<comment type="caution">
    <text evidence="1">The sequence shown here is derived from an EMBL/GenBank/DDBJ whole genome shotgun (WGS) entry which is preliminary data.</text>
</comment>
<gene>
    <name evidence="1" type="ORF">PNOK_0232200</name>
</gene>
<dbReference type="FunCoup" id="A0A286USB7">
    <property type="interactions" value="4"/>
</dbReference>
<dbReference type="InterPro" id="IPR027746">
    <property type="entry name" value="TTL"/>
</dbReference>
<evidence type="ECO:0000313" key="1">
    <source>
        <dbReference type="EMBL" id="PAV22365.1"/>
    </source>
</evidence>
<organism evidence="1 2">
    <name type="scientific">Pyrrhoderma noxium</name>
    <dbReference type="NCBI Taxonomy" id="2282107"/>
    <lineage>
        <taxon>Eukaryota</taxon>
        <taxon>Fungi</taxon>
        <taxon>Dikarya</taxon>
        <taxon>Basidiomycota</taxon>
        <taxon>Agaricomycotina</taxon>
        <taxon>Agaricomycetes</taxon>
        <taxon>Hymenochaetales</taxon>
        <taxon>Hymenochaetaceae</taxon>
        <taxon>Pyrrhoderma</taxon>
    </lineage>
</organism>
<dbReference type="GO" id="GO:0016874">
    <property type="term" value="F:ligase activity"/>
    <property type="evidence" value="ECO:0007669"/>
    <property type="project" value="UniProtKB-KW"/>
</dbReference>
<reference evidence="1 2" key="1">
    <citation type="journal article" date="2017" name="Mol. Ecol.">
        <title>Comparative and population genomic landscape of Phellinus noxius: A hypervariable fungus causing root rot in trees.</title>
        <authorList>
            <person name="Chung C.L."/>
            <person name="Lee T.J."/>
            <person name="Akiba M."/>
            <person name="Lee H.H."/>
            <person name="Kuo T.H."/>
            <person name="Liu D."/>
            <person name="Ke H.M."/>
            <person name="Yokoi T."/>
            <person name="Roa M.B."/>
            <person name="Lu M.J."/>
            <person name="Chang Y.Y."/>
            <person name="Ann P.J."/>
            <person name="Tsai J.N."/>
            <person name="Chen C.Y."/>
            <person name="Tzean S.S."/>
            <person name="Ota Y."/>
            <person name="Hattori T."/>
            <person name="Sahashi N."/>
            <person name="Liou R.F."/>
            <person name="Kikuchi T."/>
            <person name="Tsai I.J."/>
        </authorList>
    </citation>
    <scope>NUCLEOTIDE SEQUENCE [LARGE SCALE GENOMIC DNA]</scope>
    <source>
        <strain evidence="1 2">FFPRI411160</strain>
    </source>
</reference>
<dbReference type="Gene3D" id="3.30.470.20">
    <property type="entry name" value="ATP-grasp fold, B domain"/>
    <property type="match status" value="1"/>
</dbReference>
<dbReference type="Pfam" id="PF03133">
    <property type="entry name" value="TTL"/>
    <property type="match status" value="1"/>
</dbReference>
<dbReference type="AlphaFoldDB" id="A0A286USB7"/>
<name>A0A286USB7_9AGAM</name>
<accession>A0A286USB7</accession>